<feature type="non-terminal residue" evidence="2">
    <location>
        <position position="265"/>
    </location>
</feature>
<evidence type="ECO:0000313" key="4">
    <source>
        <dbReference type="Proteomes" id="UP000654075"/>
    </source>
</evidence>
<name>A0A813EZ01_POLGL</name>
<dbReference type="PANTHER" id="PTHR21646">
    <property type="entry name" value="UBIQUITIN CARBOXYL-TERMINAL HYDROLASE"/>
    <property type="match status" value="1"/>
</dbReference>
<dbReference type="Proteomes" id="UP000626109">
    <property type="component" value="Unassembled WGS sequence"/>
</dbReference>
<evidence type="ECO:0000259" key="1">
    <source>
        <dbReference type="PROSITE" id="PS50235"/>
    </source>
</evidence>
<dbReference type="Gene3D" id="3.90.70.10">
    <property type="entry name" value="Cysteine proteinases"/>
    <property type="match status" value="1"/>
</dbReference>
<dbReference type="InterPro" id="IPR001394">
    <property type="entry name" value="Peptidase_C19_UCH"/>
</dbReference>
<dbReference type="InterPro" id="IPR050185">
    <property type="entry name" value="Ub_carboxyl-term_hydrolase"/>
</dbReference>
<dbReference type="EMBL" id="CAJNNW010029947">
    <property type="protein sequence ID" value="CAE8701947.1"/>
    <property type="molecule type" value="Genomic_DNA"/>
</dbReference>
<evidence type="ECO:0000313" key="2">
    <source>
        <dbReference type="EMBL" id="CAE8603052.1"/>
    </source>
</evidence>
<dbReference type="GO" id="GO:0004843">
    <property type="term" value="F:cysteine-type deubiquitinase activity"/>
    <property type="evidence" value="ECO:0007669"/>
    <property type="project" value="InterPro"/>
</dbReference>
<dbReference type="Pfam" id="PF00443">
    <property type="entry name" value="UCH"/>
    <property type="match status" value="1"/>
</dbReference>
<dbReference type="InterPro" id="IPR028889">
    <property type="entry name" value="USP"/>
</dbReference>
<dbReference type="PROSITE" id="PS50235">
    <property type="entry name" value="USP_3"/>
    <property type="match status" value="1"/>
</dbReference>
<dbReference type="SUPFAM" id="SSF54001">
    <property type="entry name" value="Cysteine proteinases"/>
    <property type="match status" value="1"/>
</dbReference>
<protein>
    <recommendedName>
        <fullName evidence="1">USP domain-containing protein</fullName>
    </recommendedName>
</protein>
<dbReference type="CDD" id="cd02674">
    <property type="entry name" value="Peptidase_C19R"/>
    <property type="match status" value="1"/>
</dbReference>
<reference evidence="2" key="1">
    <citation type="submission" date="2021-02" db="EMBL/GenBank/DDBJ databases">
        <authorList>
            <person name="Dougan E. K."/>
            <person name="Rhodes N."/>
            <person name="Thang M."/>
            <person name="Chan C."/>
        </authorList>
    </citation>
    <scope>NUCLEOTIDE SEQUENCE</scope>
</reference>
<dbReference type="EMBL" id="CAJNNV010014981">
    <property type="protein sequence ID" value="CAE8603052.1"/>
    <property type="molecule type" value="Genomic_DNA"/>
</dbReference>
<proteinExistence type="predicted"/>
<dbReference type="InterPro" id="IPR038765">
    <property type="entry name" value="Papain-like_cys_pep_sf"/>
</dbReference>
<keyword evidence="4" id="KW-1185">Reference proteome</keyword>
<dbReference type="AlphaFoldDB" id="A0A813EZ01"/>
<evidence type="ECO:0000313" key="3">
    <source>
        <dbReference type="EMBL" id="CAE8701947.1"/>
    </source>
</evidence>
<sequence length="265" mass="30060">AVRPSRFHSRLSLNASRGVEKSHKSQQDAQEFLLFILNALHEEFAATGKAATGESFITNSFQGQLLSSLACSDCGHTSETYEDFFHLSVTIQESVPLHHVELEQVLAAEFALEERLEGENRWHCERCGVRVNATRKASLHRLPQIIVLHLKRFAFTDARKAKKVRTHVTLPAASSTSLGSIDFGAFVSTPQVDREVCYDIVSIVNHHGRDAMCGHYTAHCRHCVDGRWYVFDDDRVEAIRFEEAWLPQEAYMVWLQRRSPSPKPD</sequence>
<dbReference type="GO" id="GO:0016579">
    <property type="term" value="P:protein deubiquitination"/>
    <property type="evidence" value="ECO:0007669"/>
    <property type="project" value="InterPro"/>
</dbReference>
<dbReference type="OrthoDB" id="292964at2759"/>
<gene>
    <name evidence="2" type="ORF">PGLA1383_LOCUS21274</name>
    <name evidence="3" type="ORF">PGLA2088_LOCUS32232</name>
</gene>
<accession>A0A813EZ01</accession>
<organism evidence="2 4">
    <name type="scientific">Polarella glacialis</name>
    <name type="common">Dinoflagellate</name>
    <dbReference type="NCBI Taxonomy" id="89957"/>
    <lineage>
        <taxon>Eukaryota</taxon>
        <taxon>Sar</taxon>
        <taxon>Alveolata</taxon>
        <taxon>Dinophyceae</taxon>
        <taxon>Suessiales</taxon>
        <taxon>Suessiaceae</taxon>
        <taxon>Polarella</taxon>
    </lineage>
</organism>
<dbReference type="OMA" id="YGICEVE"/>
<dbReference type="Proteomes" id="UP000654075">
    <property type="component" value="Unassembled WGS sequence"/>
</dbReference>
<comment type="caution">
    <text evidence="2">The sequence shown here is derived from an EMBL/GenBank/DDBJ whole genome shotgun (WGS) entry which is preliminary data.</text>
</comment>
<feature type="domain" description="USP" evidence="1">
    <location>
        <begin position="1"/>
        <end position="258"/>
    </location>
</feature>